<evidence type="ECO:0000259" key="2">
    <source>
        <dbReference type="PROSITE" id="PS50172"/>
    </source>
</evidence>
<dbReference type="GO" id="GO:0003684">
    <property type="term" value="F:damaged DNA binding"/>
    <property type="evidence" value="ECO:0007669"/>
    <property type="project" value="InterPro"/>
</dbReference>
<dbReference type="PROSITE" id="PS50172">
    <property type="entry name" value="BRCT"/>
    <property type="match status" value="1"/>
</dbReference>
<feature type="region of interest" description="Disordered" evidence="1">
    <location>
        <begin position="150"/>
        <end position="169"/>
    </location>
</feature>
<dbReference type="GO" id="GO:0005634">
    <property type="term" value="C:nucleus"/>
    <property type="evidence" value="ECO:0007669"/>
    <property type="project" value="InterPro"/>
</dbReference>
<dbReference type="Gene3D" id="3.40.50.10190">
    <property type="entry name" value="BRCT domain"/>
    <property type="match status" value="1"/>
</dbReference>
<dbReference type="AlphaFoldDB" id="A0A8S0Z7W0"/>
<dbReference type="InterPro" id="IPR001357">
    <property type="entry name" value="BRCT_dom"/>
</dbReference>
<dbReference type="InterPro" id="IPR008979">
    <property type="entry name" value="Galactose-bd-like_sf"/>
</dbReference>
<accession>A0A8S0Z7W0</accession>
<dbReference type="EMBL" id="CADEBD010000282">
    <property type="protein sequence ID" value="CAB3228170.1"/>
    <property type="molecule type" value="Genomic_DNA"/>
</dbReference>
<feature type="compositionally biased region" description="Low complexity" evidence="1">
    <location>
        <begin position="154"/>
        <end position="169"/>
    </location>
</feature>
<name>A0A8S0Z7W0_ARCPL</name>
<feature type="domain" description="BRCT" evidence="2">
    <location>
        <begin position="371"/>
        <end position="417"/>
    </location>
</feature>
<dbReference type="Proteomes" id="UP000494106">
    <property type="component" value="Unassembled WGS sequence"/>
</dbReference>
<dbReference type="OrthoDB" id="25840at2759"/>
<evidence type="ECO:0000313" key="6">
    <source>
        <dbReference type="Proteomes" id="UP000494256"/>
    </source>
</evidence>
<dbReference type="InterPro" id="IPR002706">
    <property type="entry name" value="Xrcc1_N"/>
</dbReference>
<sequence length="417" mass="46338">MPRVKIDYIVSFSSEDPEHPASNLLAWEVSKKKWLCKKGESSCSVVLQLTKAVKISSVHIGAYHSALVEVLVARSEKASDQYQVLVPSCVFVSPAESRRDEPAERVRSFGAEQLASDARAQRWDRVRVVCSQPYNKHCKYGLSFIHIDEPGDDPAVPQPQAQPAATPIPKRVLALDTFSSDEDDFRPGELFAKHLQKNSDSQSSSSDTGAQIRQATSQALKNISESSTKLMKTPINKPSSRRDTVSTSAGGSGRSDRSRDTLLYTNDDERPHAKIDQVVQRHKEQKQKEDKTQMKVDKKERSNGSSHRPREENHPPKRRKSSSPTASETPPSKRANKNSDSSSDRKKREEKRNKPHAGSEESEQEGEECSEPHTILSGVVLVLSGYENPERANVRNTALALGALVQRDWGPSCTHLV</sequence>
<dbReference type="SUPFAM" id="SSF52113">
    <property type="entry name" value="BRCT domain"/>
    <property type="match status" value="1"/>
</dbReference>
<dbReference type="SUPFAM" id="SSF49785">
    <property type="entry name" value="Galactose-binding domain-like"/>
    <property type="match status" value="1"/>
</dbReference>
<dbReference type="EMBL" id="CADEBC010000301">
    <property type="protein sequence ID" value="CAB3227973.1"/>
    <property type="molecule type" value="Genomic_DNA"/>
</dbReference>
<evidence type="ECO:0000313" key="3">
    <source>
        <dbReference type="EMBL" id="CAB3227973.1"/>
    </source>
</evidence>
<feature type="region of interest" description="Disordered" evidence="1">
    <location>
        <begin position="220"/>
        <end position="373"/>
    </location>
</feature>
<feature type="compositionally biased region" description="Polar residues" evidence="1">
    <location>
        <begin position="220"/>
        <end position="230"/>
    </location>
</feature>
<dbReference type="Proteomes" id="UP000494256">
    <property type="component" value="Unassembled WGS sequence"/>
</dbReference>
<gene>
    <name evidence="4" type="ORF">APLA_LOCUS3401</name>
    <name evidence="3" type="ORF">APLA_LOCUS3513</name>
</gene>
<evidence type="ECO:0000313" key="4">
    <source>
        <dbReference type="EMBL" id="CAB3228170.1"/>
    </source>
</evidence>
<dbReference type="Gene3D" id="2.60.120.260">
    <property type="entry name" value="Galactose-binding domain-like"/>
    <property type="match status" value="1"/>
</dbReference>
<dbReference type="PANTHER" id="PTHR11370:SF5">
    <property type="entry name" value="DNA REPAIR PROTEIN XRCC1"/>
    <property type="match status" value="1"/>
</dbReference>
<comment type="caution">
    <text evidence="3">The sequence shown here is derived from an EMBL/GenBank/DDBJ whole genome shotgun (WGS) entry which is preliminary data.</text>
</comment>
<dbReference type="GO" id="GO:0000012">
    <property type="term" value="P:single strand break repair"/>
    <property type="evidence" value="ECO:0007669"/>
    <property type="project" value="InterPro"/>
</dbReference>
<feature type="compositionally biased region" description="Basic and acidic residues" evidence="1">
    <location>
        <begin position="267"/>
        <end position="315"/>
    </location>
</feature>
<evidence type="ECO:0000256" key="1">
    <source>
        <dbReference type="SAM" id="MobiDB-lite"/>
    </source>
</evidence>
<evidence type="ECO:0000313" key="5">
    <source>
        <dbReference type="Proteomes" id="UP000494106"/>
    </source>
</evidence>
<dbReference type="Pfam" id="PF01834">
    <property type="entry name" value="XRCC1_N"/>
    <property type="match status" value="1"/>
</dbReference>
<proteinExistence type="predicted"/>
<reference evidence="5 6" key="1">
    <citation type="submission" date="2020-04" db="EMBL/GenBank/DDBJ databases">
        <authorList>
            <person name="Wallbank WR R."/>
            <person name="Pardo Diaz C."/>
            <person name="Kozak K."/>
            <person name="Martin S."/>
            <person name="Jiggins C."/>
            <person name="Moest M."/>
            <person name="Warren A I."/>
            <person name="Byers J.R.P. K."/>
            <person name="Montejo-Kovacevich G."/>
            <person name="Yen C E."/>
        </authorList>
    </citation>
    <scope>NUCLEOTIDE SEQUENCE [LARGE SCALE GENOMIC DNA]</scope>
</reference>
<organism evidence="3 5">
    <name type="scientific">Arctia plantaginis</name>
    <name type="common">Wood tiger moth</name>
    <name type="synonym">Phalaena plantaginis</name>
    <dbReference type="NCBI Taxonomy" id="874455"/>
    <lineage>
        <taxon>Eukaryota</taxon>
        <taxon>Metazoa</taxon>
        <taxon>Ecdysozoa</taxon>
        <taxon>Arthropoda</taxon>
        <taxon>Hexapoda</taxon>
        <taxon>Insecta</taxon>
        <taxon>Pterygota</taxon>
        <taxon>Neoptera</taxon>
        <taxon>Endopterygota</taxon>
        <taxon>Lepidoptera</taxon>
        <taxon>Glossata</taxon>
        <taxon>Ditrysia</taxon>
        <taxon>Noctuoidea</taxon>
        <taxon>Erebidae</taxon>
        <taxon>Arctiinae</taxon>
        <taxon>Arctia</taxon>
    </lineage>
</organism>
<feature type="compositionally biased region" description="Acidic residues" evidence="1">
    <location>
        <begin position="360"/>
        <end position="369"/>
    </location>
</feature>
<dbReference type="PANTHER" id="PTHR11370">
    <property type="entry name" value="DNA-REPAIR PROTEIN XRCC1"/>
    <property type="match status" value="1"/>
</dbReference>
<feature type="compositionally biased region" description="Basic and acidic residues" evidence="1">
    <location>
        <begin position="342"/>
        <end position="352"/>
    </location>
</feature>
<dbReference type="InterPro" id="IPR036420">
    <property type="entry name" value="BRCT_dom_sf"/>
</dbReference>
<feature type="compositionally biased region" description="Low complexity" evidence="1">
    <location>
        <begin position="322"/>
        <end position="341"/>
    </location>
</feature>
<protein>
    <recommendedName>
        <fullName evidence="2">BRCT domain-containing protein</fullName>
    </recommendedName>
</protein>
<dbReference type="FunFam" id="2.60.120.260:FF:000025">
    <property type="entry name" value="DNA repair protein XRCC1 isoform X1"/>
    <property type="match status" value="1"/>
</dbReference>
<keyword evidence="5" id="KW-1185">Reference proteome</keyword>